<feature type="transmembrane region" description="Helical" evidence="2">
    <location>
        <begin position="1027"/>
        <end position="1045"/>
    </location>
</feature>
<reference evidence="3" key="2">
    <citation type="submission" date="2021-08" db="EMBL/GenBank/DDBJ databases">
        <authorList>
            <person name="Gostincar C."/>
            <person name="Sun X."/>
            <person name="Song Z."/>
            <person name="Gunde-Cimerman N."/>
        </authorList>
    </citation>
    <scope>NUCLEOTIDE SEQUENCE</scope>
    <source>
        <strain evidence="3">EXF-8016</strain>
    </source>
</reference>
<keyword evidence="2" id="KW-1133">Transmembrane helix</keyword>
<feature type="region of interest" description="Disordered" evidence="1">
    <location>
        <begin position="1328"/>
        <end position="1360"/>
    </location>
</feature>
<protein>
    <submittedName>
        <fullName evidence="3">Glycosyltransferase family 2 protein</fullName>
    </submittedName>
</protein>
<feature type="region of interest" description="Disordered" evidence="1">
    <location>
        <begin position="356"/>
        <end position="401"/>
    </location>
</feature>
<dbReference type="InterPro" id="IPR029044">
    <property type="entry name" value="Nucleotide-diphossugar_trans"/>
</dbReference>
<feature type="compositionally biased region" description="Polar residues" evidence="1">
    <location>
        <begin position="104"/>
        <end position="116"/>
    </location>
</feature>
<dbReference type="Pfam" id="PF13641">
    <property type="entry name" value="Glyco_tranf_2_3"/>
    <property type="match status" value="1"/>
</dbReference>
<evidence type="ECO:0000256" key="2">
    <source>
        <dbReference type="SAM" id="Phobius"/>
    </source>
</evidence>
<feature type="region of interest" description="Disordered" evidence="1">
    <location>
        <begin position="259"/>
        <end position="339"/>
    </location>
</feature>
<dbReference type="SUPFAM" id="SSF53448">
    <property type="entry name" value="Nucleotide-diphospho-sugar transferases"/>
    <property type="match status" value="1"/>
</dbReference>
<keyword evidence="2" id="KW-0472">Membrane</keyword>
<feature type="transmembrane region" description="Helical" evidence="2">
    <location>
        <begin position="693"/>
        <end position="713"/>
    </location>
</feature>
<feature type="transmembrane region" description="Helical" evidence="2">
    <location>
        <begin position="653"/>
        <end position="673"/>
    </location>
</feature>
<sequence length="1360" mass="149930">MQAGPPIMSSPLAPDSYALSSSKERKRSEDIGPEEVDHPDANHGLPNHGSLPFSQHIESPKPSRQPEEDQSTHSGPEEVVSSTNEVVKPIPAYKAYTAADRKSTNTSLQDSTTSSPFLIPSYDRPSLTKRISTNIGPYDFGTTSSPFSRPSYGSYIFNRRSRNLAPDENPATQHVFPARKASGEEDPANIGLNKPTRRSLGPGDWDSSSVSPGAADPIASGEVRESIPNDYAAGGAIDTANPFFTSTNPFAMKSDIPKATSGTEQLSARTASTSYGKRSSRNFPNKLPNITVPENKSSVSGSTPTLPSAAMADTPMQTPTRASFASTHEQKRPHLSSAAFTGLTPLSEKEVQLDQGTFGNPTPLSSRQPSTIGTSRRTSMIGPPSAMDNRRPSLAGPRRSSVSVTNVVIPAHLMTHVETNWNEDNIVGRRKSTYRREDSRSSFNIQSMAQQQQEEVKNIIKMTPQTPDHMSTSMEALAQADPFATMRERQTSARMSRGKSLAAVSEAINPNDEESEKPLTPNEPPEGLTPWGQFAFRYRDADVSPGAAADPADPMAAAGAALSPVATNNTNNSNPAARRPSMWRRIATADVNGPYNGERRGTVFQRANSVFQDTLLNVRKKVRRSSMWDVYENAKKRQLEIRRKRWVQITFEYSFYAMLLVLLYFLIIGVPLWKGTYWELYLAFKYKLNVTGSWSVIIAVSVAYAYSPLLVLFETDPPMPDEPIDATKTPNVSDTALMIPCYKAANLIGPTLEAATKIFPPSHIFVVANGNSPTPLDNTEEICRPFGVNHIWSPVGSKIVAQFVGCYAAKDFKNVLLIDDDCALPPNFPIVSDRLKGSVMCMGYTIKSVGPNSSKGTLCQQAQDLEYKISGIQRALAGKIGSATFPHGAISLWDRAFLIKTFSKHPGFSVSEDWFFGHVARQLGCRTQMATSVFIETETPDAVFFSSGGERGGFGEMTVFKQRFYRWNFFFVNGMYYNLHYILFSWELGWWELGAKLFVFQEIYETLLYLATPIVVPVSLAVRPSFFFELMALTFVLYMANAVIFNELHLRRKNEKVPQKCVWLYYMPYKLVLTFVNVASCYYAIYKYATYFATRHPKIIEDDKAVNVVLQLEEEDVDDDPVLPVGGRRMSVTAVGSQVEVPGGAMGGRRMTITAMGQRFSNPDITEEDEEEVAELIEKPERKASISIIKSGDALTPLTARRPSITVGGRRVSVSSATIIDEVPPIKESPTEGITPVLEETEEEHTPNDEKPTATPNVESKHHSKRKSQLRQSYFAPIVEIAETDYVPEIPSTPAVVDDRLLTRISAIEQALAARGIGAVDFAVHDDGPSEATAVGEEENEDFVPIAEDEKKHSDAKSMV</sequence>
<feature type="region of interest" description="Disordered" evidence="1">
    <location>
        <begin position="1"/>
        <end position="144"/>
    </location>
</feature>
<feature type="compositionally biased region" description="Polar residues" evidence="1">
    <location>
        <begin position="129"/>
        <end position="144"/>
    </location>
</feature>
<feature type="compositionally biased region" description="Polar residues" evidence="1">
    <location>
        <begin position="260"/>
        <end position="283"/>
    </location>
</feature>
<feature type="region of interest" description="Disordered" evidence="1">
    <location>
        <begin position="177"/>
        <end position="220"/>
    </location>
</feature>
<accession>A0A9P8GLD1</accession>
<feature type="compositionally biased region" description="Basic and acidic residues" evidence="1">
    <location>
        <begin position="58"/>
        <end position="71"/>
    </location>
</feature>
<gene>
    <name evidence="3" type="ORF">KCV03_g3242</name>
</gene>
<feature type="transmembrane region" description="Helical" evidence="2">
    <location>
        <begin position="967"/>
        <end position="986"/>
    </location>
</feature>
<organism evidence="3 4">
    <name type="scientific">Aureobasidium melanogenum</name>
    <name type="common">Aureobasidium pullulans var. melanogenum</name>
    <dbReference type="NCBI Taxonomy" id="46634"/>
    <lineage>
        <taxon>Eukaryota</taxon>
        <taxon>Fungi</taxon>
        <taxon>Dikarya</taxon>
        <taxon>Ascomycota</taxon>
        <taxon>Pezizomycotina</taxon>
        <taxon>Dothideomycetes</taxon>
        <taxon>Dothideomycetidae</taxon>
        <taxon>Dothideales</taxon>
        <taxon>Saccotheciaceae</taxon>
        <taxon>Aureobasidium</taxon>
    </lineage>
</organism>
<feature type="transmembrane region" description="Helical" evidence="2">
    <location>
        <begin position="1006"/>
        <end position="1022"/>
    </location>
</feature>
<keyword evidence="2" id="KW-0812">Transmembrane</keyword>
<proteinExistence type="predicted"/>
<feature type="compositionally biased region" description="Polar residues" evidence="1">
    <location>
        <begin position="315"/>
        <end position="327"/>
    </location>
</feature>
<dbReference type="EMBL" id="JAHFYH010000016">
    <property type="protein sequence ID" value="KAH0224929.1"/>
    <property type="molecule type" value="Genomic_DNA"/>
</dbReference>
<feature type="transmembrane region" description="Helical" evidence="2">
    <location>
        <begin position="1065"/>
        <end position="1085"/>
    </location>
</feature>
<feature type="compositionally biased region" description="Basic and acidic residues" evidence="1">
    <location>
        <begin position="22"/>
        <end position="41"/>
    </location>
</feature>
<dbReference type="Proteomes" id="UP000767238">
    <property type="component" value="Unassembled WGS sequence"/>
</dbReference>
<feature type="region of interest" description="Disordered" evidence="1">
    <location>
        <begin position="1239"/>
        <end position="1269"/>
    </location>
</feature>
<feature type="region of interest" description="Disordered" evidence="1">
    <location>
        <begin position="493"/>
        <end position="526"/>
    </location>
</feature>
<reference evidence="3" key="1">
    <citation type="journal article" date="2021" name="J Fungi (Basel)">
        <title>Virulence traits and population genomics of the black yeast Aureobasidium melanogenum.</title>
        <authorList>
            <person name="Cernosa A."/>
            <person name="Sun X."/>
            <person name="Gostincar C."/>
            <person name="Fang C."/>
            <person name="Gunde-Cimerman N."/>
            <person name="Song Z."/>
        </authorList>
    </citation>
    <scope>NUCLEOTIDE SEQUENCE</scope>
    <source>
        <strain evidence="3">EXF-8016</strain>
    </source>
</reference>
<feature type="compositionally biased region" description="Basic and acidic residues" evidence="1">
    <location>
        <begin position="1348"/>
        <end position="1360"/>
    </location>
</feature>
<evidence type="ECO:0000313" key="4">
    <source>
        <dbReference type="Proteomes" id="UP000767238"/>
    </source>
</evidence>
<evidence type="ECO:0000256" key="1">
    <source>
        <dbReference type="SAM" id="MobiDB-lite"/>
    </source>
</evidence>
<evidence type="ECO:0000313" key="3">
    <source>
        <dbReference type="EMBL" id="KAH0224929.1"/>
    </source>
</evidence>
<dbReference type="Gene3D" id="3.90.550.10">
    <property type="entry name" value="Spore Coat Polysaccharide Biosynthesis Protein SpsA, Chain A"/>
    <property type="match status" value="1"/>
</dbReference>
<feature type="compositionally biased region" description="Polar residues" evidence="1">
    <location>
        <begin position="292"/>
        <end position="306"/>
    </location>
</feature>
<name>A0A9P8GLD1_AURME</name>
<feature type="compositionally biased region" description="Polar residues" evidence="1">
    <location>
        <begin position="356"/>
        <end position="378"/>
    </location>
</feature>
<feature type="non-terminal residue" evidence="3">
    <location>
        <position position="1360"/>
    </location>
</feature>
<comment type="caution">
    <text evidence="3">The sequence shown here is derived from an EMBL/GenBank/DDBJ whole genome shotgun (WGS) entry which is preliminary data.</text>
</comment>
<dbReference type="OrthoDB" id="2590398at2759"/>